<evidence type="ECO:0000313" key="1">
    <source>
        <dbReference type="EMBL" id="KAH0814574.1"/>
    </source>
</evidence>
<name>A0A8J6HH24_TENMO</name>
<sequence>MALCVTVTRRNGPSDGATQPQHQQFTDESLSCGCRIGALLDSQLFCQFARSSLGESVRAATATHLTLPAPSSPVSSRRCPGDATMLYILPPPRTPNPPSPWESILYSGAASNGSTSWEGNRKPPRVRLRGLLPKNEVSIADFCRLRHEEATEIERSDVSSCRGNQWTFDRFGAPLRFIDPTGCATRVPPEPKLSHSLVLRSDLVTANIKHLIENVLSSNRDITLCIGALSWTNKTRRNFQNPNALVMKLELFRGSTSAPRVVNDPIGSTRDVAEVWNALPSEKMTVDHDGMWMYNPPSFIRGLMKWKDDRIWKLRVCDAIGDLRLVLSSREADGTGGAIDRDSKSSSIEKSEQKIRFGIRKANPTRVAAIVPSKLCRWAGSRRFSTETTKGVDKAITGLEHHVSAFSSRPVPEKRSRETTHPFRCPTSAIVESYKGARFRSEILRFVCPCSTASGSFVVFSGSLCSIFGGIELSVNELRMFESTSRKLRGWSLNRERRRSKNCDDDKEMFAVGRGDLAVSNGKMSLSFDVEDGSTGPQDDNMDTNRNPKSYGHVFRILSGQKKWVAIFAQRVAEIDVTNKCNMMKLAMAASNACQSVLLSPALPPHNRRFSTPRGCVNCCCCCSATLIFFKLRKARRDSHCANRRVRRENRAVTGPRRILYRRMKSVVGIDLGEGRTR</sequence>
<comment type="caution">
    <text evidence="1">The sequence shown here is derived from an EMBL/GenBank/DDBJ whole genome shotgun (WGS) entry which is preliminary data.</text>
</comment>
<proteinExistence type="predicted"/>
<gene>
    <name evidence="1" type="ORF">GEV33_008215</name>
</gene>
<dbReference type="Proteomes" id="UP000719412">
    <property type="component" value="Unassembled WGS sequence"/>
</dbReference>
<organism evidence="1 2">
    <name type="scientific">Tenebrio molitor</name>
    <name type="common">Yellow mealworm beetle</name>
    <dbReference type="NCBI Taxonomy" id="7067"/>
    <lineage>
        <taxon>Eukaryota</taxon>
        <taxon>Metazoa</taxon>
        <taxon>Ecdysozoa</taxon>
        <taxon>Arthropoda</taxon>
        <taxon>Hexapoda</taxon>
        <taxon>Insecta</taxon>
        <taxon>Pterygota</taxon>
        <taxon>Neoptera</taxon>
        <taxon>Endopterygota</taxon>
        <taxon>Coleoptera</taxon>
        <taxon>Polyphaga</taxon>
        <taxon>Cucujiformia</taxon>
        <taxon>Tenebrionidae</taxon>
        <taxon>Tenebrio</taxon>
    </lineage>
</organism>
<reference evidence="1" key="1">
    <citation type="journal article" date="2020" name="J Insects Food Feed">
        <title>The yellow mealworm (Tenebrio molitor) genome: a resource for the emerging insects as food and feed industry.</title>
        <authorList>
            <person name="Eriksson T."/>
            <person name="Andere A."/>
            <person name="Kelstrup H."/>
            <person name="Emery V."/>
            <person name="Picard C."/>
        </authorList>
    </citation>
    <scope>NUCLEOTIDE SEQUENCE</scope>
    <source>
        <strain evidence="1">Stoneville</strain>
        <tissue evidence="1">Whole head</tissue>
    </source>
</reference>
<dbReference type="AlphaFoldDB" id="A0A8J6HH24"/>
<dbReference type="EMBL" id="JABDTM020024150">
    <property type="protein sequence ID" value="KAH0814574.1"/>
    <property type="molecule type" value="Genomic_DNA"/>
</dbReference>
<protein>
    <submittedName>
        <fullName evidence="1">Uncharacterized protein</fullName>
    </submittedName>
</protein>
<accession>A0A8J6HH24</accession>
<keyword evidence="2" id="KW-1185">Reference proteome</keyword>
<evidence type="ECO:0000313" key="2">
    <source>
        <dbReference type="Proteomes" id="UP000719412"/>
    </source>
</evidence>
<reference evidence="1" key="2">
    <citation type="submission" date="2021-08" db="EMBL/GenBank/DDBJ databases">
        <authorList>
            <person name="Eriksson T."/>
        </authorList>
    </citation>
    <scope>NUCLEOTIDE SEQUENCE</scope>
    <source>
        <strain evidence="1">Stoneville</strain>
        <tissue evidence="1">Whole head</tissue>
    </source>
</reference>